<comment type="caution">
    <text evidence="2">The sequence shown here is derived from an EMBL/GenBank/DDBJ whole genome shotgun (WGS) entry which is preliminary data.</text>
</comment>
<dbReference type="AlphaFoldDB" id="A0AAV9G5Z1"/>
<feature type="compositionally biased region" description="Polar residues" evidence="1">
    <location>
        <begin position="348"/>
        <end position="366"/>
    </location>
</feature>
<dbReference type="Proteomes" id="UP001321760">
    <property type="component" value="Unassembled WGS sequence"/>
</dbReference>
<proteinExistence type="predicted"/>
<dbReference type="EMBL" id="MU865987">
    <property type="protein sequence ID" value="KAK4443740.1"/>
    <property type="molecule type" value="Genomic_DNA"/>
</dbReference>
<feature type="compositionally biased region" description="Low complexity" evidence="1">
    <location>
        <begin position="384"/>
        <end position="419"/>
    </location>
</feature>
<evidence type="ECO:0000256" key="1">
    <source>
        <dbReference type="SAM" id="MobiDB-lite"/>
    </source>
</evidence>
<name>A0AAV9G5Z1_9PEZI</name>
<sequence length="490" mass="53656">MSDILRGRKSVNDDVLRDYIKEQILKVHPDYNLEPYYEDRRKIRQALHETRFVTSTKGTTCPPSSQSAYNRLASRLRMKQAVEPWMAEAARLVCPNEHFTPGLRTKLYDAGWNPDRVHVPSFTEFERRCTAILITLDDNDGYTSREVKPEQLGDGFDMADIQEYPEPAPHRGLPADMLLTPSPPPSRRDSLVRNSPPPGMARDDQEIKIEDEDANFTSVERRRVEQNPTPASSRRSPSGSSEPDTRRASNSRSDILGHKPTSAKRKNGASDVSIKSESPGIMDAPRAMSIGGQKPPKRSRPNPGGTNPGAAANAALLPQDPFNMRLSRPDANIRPSQSSSMPVRRTTAGLQPSPSATTRAPTQSAWNHRLSRNVSIFGYRRANPSPSHSQSSSVPGLTQSASTAASSQRSAAAGTSQTQRGVPRAASFASGYIPNQYQSSNSMFGTTARNCPGPASTVANTDDFEYEADDVDSQRHGMGDLYSGWAFGSS</sequence>
<feature type="compositionally biased region" description="Low complexity" evidence="1">
    <location>
        <begin position="232"/>
        <end position="241"/>
    </location>
</feature>
<gene>
    <name evidence="2" type="ORF">QBC34DRAFT_498789</name>
</gene>
<evidence type="ECO:0000313" key="3">
    <source>
        <dbReference type="Proteomes" id="UP001321760"/>
    </source>
</evidence>
<keyword evidence="3" id="KW-1185">Reference proteome</keyword>
<feature type="compositionally biased region" description="Low complexity" evidence="1">
    <location>
        <begin position="301"/>
        <end position="315"/>
    </location>
</feature>
<accession>A0AAV9G5Z1</accession>
<reference evidence="2" key="1">
    <citation type="journal article" date="2023" name="Mol. Phylogenet. Evol.">
        <title>Genome-scale phylogeny and comparative genomics of the fungal order Sordariales.</title>
        <authorList>
            <person name="Hensen N."/>
            <person name="Bonometti L."/>
            <person name="Westerberg I."/>
            <person name="Brannstrom I.O."/>
            <person name="Guillou S."/>
            <person name="Cros-Aarteil S."/>
            <person name="Calhoun S."/>
            <person name="Haridas S."/>
            <person name="Kuo A."/>
            <person name="Mondo S."/>
            <person name="Pangilinan J."/>
            <person name="Riley R."/>
            <person name="LaButti K."/>
            <person name="Andreopoulos B."/>
            <person name="Lipzen A."/>
            <person name="Chen C."/>
            <person name="Yan M."/>
            <person name="Daum C."/>
            <person name="Ng V."/>
            <person name="Clum A."/>
            <person name="Steindorff A."/>
            <person name="Ohm R.A."/>
            <person name="Martin F."/>
            <person name="Silar P."/>
            <person name="Natvig D.O."/>
            <person name="Lalanne C."/>
            <person name="Gautier V."/>
            <person name="Ament-Velasquez S.L."/>
            <person name="Kruys A."/>
            <person name="Hutchinson M.I."/>
            <person name="Powell A.J."/>
            <person name="Barry K."/>
            <person name="Miller A.N."/>
            <person name="Grigoriev I.V."/>
            <person name="Debuchy R."/>
            <person name="Gladieux P."/>
            <person name="Hiltunen Thoren M."/>
            <person name="Johannesson H."/>
        </authorList>
    </citation>
    <scope>NUCLEOTIDE SEQUENCE</scope>
    <source>
        <strain evidence="2">PSN243</strain>
    </source>
</reference>
<protein>
    <recommendedName>
        <fullName evidence="4">J domain-containing protein</fullName>
    </recommendedName>
</protein>
<evidence type="ECO:0000313" key="2">
    <source>
        <dbReference type="EMBL" id="KAK4443740.1"/>
    </source>
</evidence>
<organism evidence="2 3">
    <name type="scientific">Podospora aff. communis PSN243</name>
    <dbReference type="NCBI Taxonomy" id="3040156"/>
    <lineage>
        <taxon>Eukaryota</taxon>
        <taxon>Fungi</taxon>
        <taxon>Dikarya</taxon>
        <taxon>Ascomycota</taxon>
        <taxon>Pezizomycotina</taxon>
        <taxon>Sordariomycetes</taxon>
        <taxon>Sordariomycetidae</taxon>
        <taxon>Sordariales</taxon>
        <taxon>Podosporaceae</taxon>
        <taxon>Podospora</taxon>
    </lineage>
</organism>
<evidence type="ECO:0008006" key="4">
    <source>
        <dbReference type="Google" id="ProtNLM"/>
    </source>
</evidence>
<feature type="region of interest" description="Disordered" evidence="1">
    <location>
        <begin position="160"/>
        <end position="423"/>
    </location>
</feature>
<reference evidence="2" key="2">
    <citation type="submission" date="2023-05" db="EMBL/GenBank/DDBJ databases">
        <authorList>
            <consortium name="Lawrence Berkeley National Laboratory"/>
            <person name="Steindorff A."/>
            <person name="Hensen N."/>
            <person name="Bonometti L."/>
            <person name="Westerberg I."/>
            <person name="Brannstrom I.O."/>
            <person name="Guillou S."/>
            <person name="Cros-Aarteil S."/>
            <person name="Calhoun S."/>
            <person name="Haridas S."/>
            <person name="Kuo A."/>
            <person name="Mondo S."/>
            <person name="Pangilinan J."/>
            <person name="Riley R."/>
            <person name="Labutti K."/>
            <person name="Andreopoulos B."/>
            <person name="Lipzen A."/>
            <person name="Chen C."/>
            <person name="Yanf M."/>
            <person name="Daum C."/>
            <person name="Ng V."/>
            <person name="Clum A."/>
            <person name="Ohm R."/>
            <person name="Martin F."/>
            <person name="Silar P."/>
            <person name="Natvig D."/>
            <person name="Lalanne C."/>
            <person name="Gautier V."/>
            <person name="Ament-Velasquez S.L."/>
            <person name="Kruys A."/>
            <person name="Hutchinson M.I."/>
            <person name="Powell A.J."/>
            <person name="Barry K."/>
            <person name="Miller A.N."/>
            <person name="Grigoriev I.V."/>
            <person name="Debuchy R."/>
            <person name="Gladieux P."/>
            <person name="Thoren M.H."/>
            <person name="Johannesson H."/>
        </authorList>
    </citation>
    <scope>NUCLEOTIDE SEQUENCE</scope>
    <source>
        <strain evidence="2">PSN243</strain>
    </source>
</reference>